<gene>
    <name evidence="2" type="ORF">C0039_05285</name>
</gene>
<dbReference type="OrthoDB" id="8527469at2"/>
<dbReference type="RefSeq" id="WP_101517469.1">
    <property type="nucleotide sequence ID" value="NZ_PKUS01000003.1"/>
</dbReference>
<organism evidence="2 3">
    <name type="scientific">Pseudohalioglobus lutimaris</name>
    <dbReference type="NCBI Taxonomy" id="1737061"/>
    <lineage>
        <taxon>Bacteria</taxon>
        <taxon>Pseudomonadati</taxon>
        <taxon>Pseudomonadota</taxon>
        <taxon>Gammaproteobacteria</taxon>
        <taxon>Cellvibrionales</taxon>
        <taxon>Halieaceae</taxon>
        <taxon>Pseudohalioglobus</taxon>
    </lineage>
</organism>
<protein>
    <submittedName>
        <fullName evidence="2">Pili assembly chaperone</fullName>
    </submittedName>
</protein>
<feature type="signal peptide" evidence="1">
    <location>
        <begin position="1"/>
        <end position="31"/>
    </location>
</feature>
<dbReference type="EMBL" id="PKUS01000003">
    <property type="protein sequence ID" value="PLW69936.1"/>
    <property type="molecule type" value="Genomic_DNA"/>
</dbReference>
<evidence type="ECO:0000313" key="3">
    <source>
        <dbReference type="Proteomes" id="UP000235005"/>
    </source>
</evidence>
<sequence>MSSSKHSAIPQRLTIWLCCTGLAITGHSAWAAQQLNSVKGAQAQIGRYSVIAVAPTAGQQDLLSVTKSITIPNDIKTVGDALHWLLRDSGYRLADHAVLSEEAIDMLDLPLPNAHRAFEPMSLKTVIGLMVGPAFHPVQDPVHRLIAFERCTDASHPASTGGAH</sequence>
<feature type="chain" id="PRO_5014872512" evidence="1">
    <location>
        <begin position="32"/>
        <end position="164"/>
    </location>
</feature>
<dbReference type="NCBIfam" id="TIGR03748">
    <property type="entry name" value="conj_PilL"/>
    <property type="match status" value="1"/>
</dbReference>
<dbReference type="AlphaFoldDB" id="A0A2N5X623"/>
<evidence type="ECO:0000256" key="1">
    <source>
        <dbReference type="SAM" id="SignalP"/>
    </source>
</evidence>
<comment type="caution">
    <text evidence="2">The sequence shown here is derived from an EMBL/GenBank/DDBJ whole genome shotgun (WGS) entry which is preliminary data.</text>
</comment>
<keyword evidence="1" id="KW-0732">Signal</keyword>
<dbReference type="InterPro" id="IPR022260">
    <property type="entry name" value="Integr_conj_element_PilL"/>
</dbReference>
<dbReference type="Proteomes" id="UP000235005">
    <property type="component" value="Unassembled WGS sequence"/>
</dbReference>
<reference evidence="2 3" key="1">
    <citation type="submission" date="2018-01" db="EMBL/GenBank/DDBJ databases">
        <title>The draft genome sequence of Halioglobus lutimaris HF004.</title>
        <authorList>
            <person name="Du Z.-J."/>
            <person name="Shi M.-J."/>
        </authorList>
    </citation>
    <scope>NUCLEOTIDE SEQUENCE [LARGE SCALE GENOMIC DNA]</scope>
    <source>
        <strain evidence="2 3">HF004</strain>
    </source>
</reference>
<accession>A0A2N5X623</accession>
<proteinExistence type="predicted"/>
<evidence type="ECO:0000313" key="2">
    <source>
        <dbReference type="EMBL" id="PLW69936.1"/>
    </source>
</evidence>
<keyword evidence="3" id="KW-1185">Reference proteome</keyword>
<name>A0A2N5X623_9GAMM</name>